<name>A0AA47MTS9_MERPO</name>
<evidence type="ECO:0000256" key="1">
    <source>
        <dbReference type="SAM" id="MobiDB-lite"/>
    </source>
</evidence>
<dbReference type="AlphaFoldDB" id="A0AA47MTS9"/>
<gene>
    <name evidence="2" type="ORF">N1851_014282</name>
</gene>
<accession>A0AA47MTS9</accession>
<evidence type="ECO:0000313" key="2">
    <source>
        <dbReference type="EMBL" id="KAK0146399.1"/>
    </source>
</evidence>
<organism evidence="2 3">
    <name type="scientific">Merluccius polli</name>
    <name type="common">Benguela hake</name>
    <name type="synonym">Merluccius cadenati</name>
    <dbReference type="NCBI Taxonomy" id="89951"/>
    <lineage>
        <taxon>Eukaryota</taxon>
        <taxon>Metazoa</taxon>
        <taxon>Chordata</taxon>
        <taxon>Craniata</taxon>
        <taxon>Vertebrata</taxon>
        <taxon>Euteleostomi</taxon>
        <taxon>Actinopterygii</taxon>
        <taxon>Neopterygii</taxon>
        <taxon>Teleostei</taxon>
        <taxon>Neoteleostei</taxon>
        <taxon>Acanthomorphata</taxon>
        <taxon>Zeiogadaria</taxon>
        <taxon>Gadariae</taxon>
        <taxon>Gadiformes</taxon>
        <taxon>Gadoidei</taxon>
        <taxon>Merlucciidae</taxon>
        <taxon>Merluccius</taxon>
    </lineage>
</organism>
<dbReference type="Proteomes" id="UP001174136">
    <property type="component" value="Unassembled WGS sequence"/>
</dbReference>
<comment type="caution">
    <text evidence="2">The sequence shown here is derived from an EMBL/GenBank/DDBJ whole genome shotgun (WGS) entry which is preliminary data.</text>
</comment>
<reference evidence="2" key="1">
    <citation type="journal article" date="2023" name="Front. Mar. Sci.">
        <title>A new Merluccius polli reference genome to investigate the effects of global change in West African waters.</title>
        <authorList>
            <person name="Mateo J.L."/>
            <person name="Blanco-Fernandez C."/>
            <person name="Garcia-Vazquez E."/>
            <person name="Machado-Schiaffino G."/>
        </authorList>
    </citation>
    <scope>NUCLEOTIDE SEQUENCE</scope>
    <source>
        <strain evidence="2">C29</strain>
        <tissue evidence="2">Fin</tissue>
    </source>
</reference>
<keyword evidence="3" id="KW-1185">Reference proteome</keyword>
<proteinExistence type="predicted"/>
<dbReference type="EMBL" id="JAOPHQ010002580">
    <property type="protein sequence ID" value="KAK0146399.1"/>
    <property type="molecule type" value="Genomic_DNA"/>
</dbReference>
<evidence type="ECO:0000313" key="3">
    <source>
        <dbReference type="Proteomes" id="UP001174136"/>
    </source>
</evidence>
<feature type="region of interest" description="Disordered" evidence="1">
    <location>
        <begin position="1"/>
        <end position="22"/>
    </location>
</feature>
<sequence>MKQTAKKALKLDHDYATPPPTGMLDEAGDYIQDLEAKLKKAFPPPDLFSRYCASDAQMRFYTKFPSEHIFWDSIVRSASQLVYWSKAKRISEGTSENIGPSPPQHAIN</sequence>
<protein>
    <submittedName>
        <fullName evidence="2">Uncharacterized protein</fullName>
    </submittedName>
</protein>